<organism evidence="2 3">
    <name type="scientific">Rhodococcus triatomae</name>
    <dbReference type="NCBI Taxonomy" id="300028"/>
    <lineage>
        <taxon>Bacteria</taxon>
        <taxon>Bacillati</taxon>
        <taxon>Actinomycetota</taxon>
        <taxon>Actinomycetes</taxon>
        <taxon>Mycobacteriales</taxon>
        <taxon>Nocardiaceae</taxon>
        <taxon>Rhodococcus</taxon>
    </lineage>
</organism>
<gene>
    <name evidence="2" type="ORF">SAMN05444695_10989</name>
</gene>
<keyword evidence="2" id="KW-0862">Zinc</keyword>
<dbReference type="Proteomes" id="UP000183263">
    <property type="component" value="Unassembled WGS sequence"/>
</dbReference>
<evidence type="ECO:0000313" key="3">
    <source>
        <dbReference type="Proteomes" id="UP000183263"/>
    </source>
</evidence>
<keyword evidence="3" id="KW-1185">Reference proteome</keyword>
<dbReference type="OrthoDB" id="4171838at2"/>
<evidence type="ECO:0000259" key="1">
    <source>
        <dbReference type="Pfam" id="PF16571"/>
    </source>
</evidence>
<dbReference type="GO" id="GO:0008270">
    <property type="term" value="F:zinc ion binding"/>
    <property type="evidence" value="ECO:0007669"/>
    <property type="project" value="UniProtKB-KW"/>
</dbReference>
<dbReference type="InterPro" id="IPR032330">
    <property type="entry name" value="EF-G-binding_C"/>
</dbReference>
<proteinExistence type="predicted"/>
<dbReference type="Pfam" id="PF16571">
    <property type="entry name" value="FBP_C"/>
    <property type="match status" value="1"/>
</dbReference>
<reference evidence="2 3" key="1">
    <citation type="submission" date="2016-10" db="EMBL/GenBank/DDBJ databases">
        <authorList>
            <person name="de Groot N.N."/>
        </authorList>
    </citation>
    <scope>NUCLEOTIDE SEQUENCE [LARGE SCALE GENOMIC DNA]</scope>
    <source>
        <strain evidence="2 3">DSM 44892</strain>
    </source>
</reference>
<dbReference type="RefSeq" id="WP_072736877.1">
    <property type="nucleotide sequence ID" value="NZ_CP048813.1"/>
</dbReference>
<evidence type="ECO:0000313" key="2">
    <source>
        <dbReference type="EMBL" id="SDI62291.1"/>
    </source>
</evidence>
<feature type="domain" description="Elongation factor G-binding protein C-terminal treble-clef zinc-finger" evidence="1">
    <location>
        <begin position="8"/>
        <end position="160"/>
    </location>
</feature>
<dbReference type="EMBL" id="FNDN01000009">
    <property type="protein sequence ID" value="SDI62291.1"/>
    <property type="molecule type" value="Genomic_DNA"/>
</dbReference>
<keyword evidence="2" id="KW-0863">Zinc-finger</keyword>
<accession>A0A1G8M2Y6</accession>
<keyword evidence="2" id="KW-0479">Metal-binding</keyword>
<protein>
    <submittedName>
        <fullName evidence="2">FBP C-terminal treble-clef zinc-finger</fullName>
    </submittedName>
</protein>
<dbReference type="AlphaFoldDB" id="A0A1G8M2Y6"/>
<name>A0A1G8M2Y6_9NOCA</name>
<sequence>MDAVTTAEIAGAFRNSSRSKVRSVTYPAGLEATAWEELDFLGWIDPKSPRRAYLVAPTGSGLVAIEMRVSEGGGARASASMCTLCRSVHRRGGTALFSATKVGPAGRAGNSAGTYICTDLNCSLYVRGIRTLPGTQPEKSVPVPDRIDGLVHRLTSFLSVVGAA</sequence>